<dbReference type="InterPro" id="IPR014710">
    <property type="entry name" value="RmlC-like_jellyroll"/>
</dbReference>
<organism evidence="2 3">
    <name type="scientific">Pontiella desulfatans</name>
    <dbReference type="NCBI Taxonomy" id="2750659"/>
    <lineage>
        <taxon>Bacteria</taxon>
        <taxon>Pseudomonadati</taxon>
        <taxon>Kiritimatiellota</taxon>
        <taxon>Kiritimatiellia</taxon>
        <taxon>Kiritimatiellales</taxon>
        <taxon>Pontiellaceae</taxon>
        <taxon>Pontiella</taxon>
    </lineage>
</organism>
<dbReference type="InterPro" id="IPR013096">
    <property type="entry name" value="Cupin_2"/>
</dbReference>
<dbReference type="PANTHER" id="PTHR36448">
    <property type="entry name" value="BLR7373 PROTEIN"/>
    <property type="match status" value="1"/>
</dbReference>
<dbReference type="Gene3D" id="2.60.120.10">
    <property type="entry name" value="Jelly Rolls"/>
    <property type="match status" value="1"/>
</dbReference>
<keyword evidence="3" id="KW-1185">Reference proteome</keyword>
<accession>A0A6C2U5L7</accession>
<dbReference type="InterPro" id="IPR047121">
    <property type="entry name" value="YjiB-like"/>
</dbReference>
<dbReference type="CDD" id="cd02219">
    <property type="entry name" value="cupin_YjlB-like"/>
    <property type="match status" value="1"/>
</dbReference>
<dbReference type="InterPro" id="IPR014500">
    <property type="entry name" value="UCP019307_cupin"/>
</dbReference>
<name>A0A6C2U5L7_PONDE</name>
<sequence length="182" mass="20120">MDLPMNAIVQQPKSTVVKLFPLNGNFPNNPKLPLVIYDQALKLPPDGAPDEIEKLIQSNGWGNSWRWGLYDYHHYHSTAHECLCIYRGTVTVQFGGEKGFKVVAEAGDVVILPAGLCHRNIQCSPRFRTVGCYPAGQTPDMKYGKPGERPAADRAIAAVPLPKLDPVYGKIGSLLKHWKTLT</sequence>
<evidence type="ECO:0000259" key="1">
    <source>
        <dbReference type="Pfam" id="PF07883"/>
    </source>
</evidence>
<proteinExistence type="predicted"/>
<gene>
    <name evidence="2" type="ORF">PDESU_03945</name>
</gene>
<reference evidence="2 3" key="1">
    <citation type="submission" date="2019-04" db="EMBL/GenBank/DDBJ databases">
        <authorList>
            <person name="Van Vliet M D."/>
        </authorList>
    </citation>
    <scope>NUCLEOTIDE SEQUENCE [LARGE SCALE GENOMIC DNA]</scope>
    <source>
        <strain evidence="2 3">F1</strain>
    </source>
</reference>
<evidence type="ECO:0000313" key="2">
    <source>
        <dbReference type="EMBL" id="VGO15362.1"/>
    </source>
</evidence>
<evidence type="ECO:0000313" key="3">
    <source>
        <dbReference type="Proteomes" id="UP000366872"/>
    </source>
</evidence>
<feature type="domain" description="Cupin type-2" evidence="1">
    <location>
        <begin position="73"/>
        <end position="121"/>
    </location>
</feature>
<protein>
    <recommendedName>
        <fullName evidence="1">Cupin type-2 domain-containing protein</fullName>
    </recommendedName>
</protein>
<dbReference type="SUPFAM" id="SSF51182">
    <property type="entry name" value="RmlC-like cupins"/>
    <property type="match status" value="1"/>
</dbReference>
<dbReference type="InterPro" id="IPR011051">
    <property type="entry name" value="RmlC_Cupin_sf"/>
</dbReference>
<dbReference type="Pfam" id="PF07883">
    <property type="entry name" value="Cupin_2"/>
    <property type="match status" value="1"/>
</dbReference>
<dbReference type="PIRSF" id="PIRSF019307">
    <property type="entry name" value="UCP019307"/>
    <property type="match status" value="1"/>
</dbReference>
<dbReference type="EMBL" id="CAAHFG010000002">
    <property type="protein sequence ID" value="VGO15362.1"/>
    <property type="molecule type" value="Genomic_DNA"/>
</dbReference>
<dbReference type="PANTHER" id="PTHR36448:SF2">
    <property type="entry name" value="CUPIN TYPE-1 DOMAIN-CONTAINING PROTEIN"/>
    <property type="match status" value="1"/>
</dbReference>
<dbReference type="Proteomes" id="UP000366872">
    <property type="component" value="Unassembled WGS sequence"/>
</dbReference>
<dbReference type="AlphaFoldDB" id="A0A6C2U5L7"/>